<dbReference type="RefSeq" id="WP_101575368.1">
    <property type="nucleotide sequence ID" value="NZ_PGVA01000002.1"/>
</dbReference>
<sequence length="103" mass="12067">MEDKRLEKIEEMLTNLITMVGGMRSEQQSMREDQASMRSELVLMREDQAAMKTEITAIKEDQAAMRTEMDGRHREIMVKLNEMKADQDYTWQIAVGNQREIVN</sequence>
<dbReference type="AlphaFoldDB" id="A0A2N5GSG1"/>
<gene>
    <name evidence="1" type="ORF">CU635_01310</name>
    <name evidence="2" type="ORF">CVD25_03715</name>
</gene>
<dbReference type="Proteomes" id="UP000234951">
    <property type="component" value="Unassembled WGS sequence"/>
</dbReference>
<evidence type="ECO:0000313" key="1">
    <source>
        <dbReference type="EMBL" id="PLR86583.1"/>
    </source>
</evidence>
<protein>
    <submittedName>
        <fullName evidence="1">Uncharacterized protein</fullName>
    </submittedName>
</protein>
<accession>A0A2N5GSG1</accession>
<keyword evidence="4" id="KW-1185">Reference proteome</keyword>
<dbReference type="EMBL" id="PGVA01000002">
    <property type="protein sequence ID" value="PLR86583.1"/>
    <property type="molecule type" value="Genomic_DNA"/>
</dbReference>
<reference evidence="1 3" key="1">
    <citation type="submission" date="2017-11" db="EMBL/GenBank/DDBJ databases">
        <title>Comparitive Functional Genomics of Dry Heat Resistant strains isolated from the Viking Spacecraft.</title>
        <authorList>
            <person name="Seuylemezian A."/>
            <person name="Cooper K."/>
            <person name="Vaishampayan P."/>
        </authorList>
    </citation>
    <scope>NUCLEOTIDE SEQUENCE [LARGE SCALE GENOMIC DNA]</scope>
    <source>
        <strain evidence="1 3">M4.6</strain>
    </source>
</reference>
<dbReference type="EMBL" id="PGVD01000012">
    <property type="protein sequence ID" value="PLS00354.1"/>
    <property type="molecule type" value="Genomic_DNA"/>
</dbReference>
<dbReference type="OrthoDB" id="2679795at2"/>
<evidence type="ECO:0000313" key="4">
    <source>
        <dbReference type="Proteomes" id="UP000235114"/>
    </source>
</evidence>
<name>A0A2N5GSG1_9BACI</name>
<evidence type="ECO:0000313" key="3">
    <source>
        <dbReference type="Proteomes" id="UP000234951"/>
    </source>
</evidence>
<proteinExistence type="predicted"/>
<evidence type="ECO:0000313" key="2">
    <source>
        <dbReference type="EMBL" id="PLS00354.1"/>
    </source>
</evidence>
<comment type="caution">
    <text evidence="1">The sequence shown here is derived from an EMBL/GenBank/DDBJ whole genome shotgun (WGS) entry which is preliminary data.</text>
</comment>
<dbReference type="Proteomes" id="UP000235114">
    <property type="component" value="Unassembled WGS sequence"/>
</dbReference>
<dbReference type="Gene3D" id="1.20.58.130">
    <property type="match status" value="1"/>
</dbReference>
<organism evidence="1 3">
    <name type="scientific">Bacillus canaveralius</name>
    <dbReference type="NCBI Taxonomy" id="1403243"/>
    <lineage>
        <taxon>Bacteria</taxon>
        <taxon>Bacillati</taxon>
        <taxon>Bacillota</taxon>
        <taxon>Bacilli</taxon>
        <taxon>Bacillales</taxon>
        <taxon>Bacillaceae</taxon>
        <taxon>Bacillus</taxon>
    </lineage>
</organism>
<reference evidence="2 4" key="2">
    <citation type="submission" date="2017-12" db="EMBL/GenBank/DDBJ databases">
        <title>Comparative Functional Genomics of Dry Heat Resistant strains isolated from the Viking Spacecraft.</title>
        <authorList>
            <person name="Seuylemezian A."/>
            <person name="Cooper K."/>
            <person name="Vaishampayan P."/>
        </authorList>
    </citation>
    <scope>NUCLEOTIDE SEQUENCE [LARGE SCALE GENOMIC DNA]</scope>
    <source>
        <strain evidence="2 4">ATCC 29669</strain>
    </source>
</reference>